<dbReference type="Proteomes" id="UP000646053">
    <property type="component" value="Unassembled WGS sequence"/>
</dbReference>
<dbReference type="EMBL" id="WVIE01000052">
    <property type="protein sequence ID" value="NDJ19991.1"/>
    <property type="molecule type" value="Genomic_DNA"/>
</dbReference>
<gene>
    <name evidence="1" type="ORF">GS601_22385</name>
</gene>
<dbReference type="AlphaFoldDB" id="A0A8J7Z8P7"/>
<evidence type="ECO:0000313" key="2">
    <source>
        <dbReference type="Proteomes" id="UP000646053"/>
    </source>
</evidence>
<keyword evidence="2" id="KW-1185">Reference proteome</keyword>
<accession>A0A8J7Z8P7</accession>
<proteinExistence type="predicted"/>
<comment type="caution">
    <text evidence="1">The sequence shown here is derived from an EMBL/GenBank/DDBJ whole genome shotgun (WGS) entry which is preliminary data.</text>
</comment>
<sequence>MTLKTLHGAFEFQVQKYQLEGVSLSYLELTQPETRPNLGRGLQEFCAYYSNRLSYREVSELVERQCGTRVFSSQGIWQLVQQQALQLSDGIERSIVAQPSKPMLEVATKVELYDEPSAEVILYDDAIGVKAQKPQRPRRDAAATEEPEHPKTVVTDVVVLQTAPEQFEYLSAPMAADGSVRLPIETVVLSRMQQVYGQSETPLPLVVISDGATVIRNRWNRTFSSAVVVILDWYHLCEKVRQLMSMIAQSKTEKTTHLKLLLSDLWHGRTQAALDYLQQVVPRNREKWQELITYLKKHQHEIVDYEQRRQVGKSIGSGRVEKAVDQVIGSRQKRKGKSWRPQGSHALGLLKVLELNGKWQKYWFPQSAIV</sequence>
<reference evidence="1" key="1">
    <citation type="submission" date="2019-12" db="EMBL/GenBank/DDBJ databases">
        <title>High-Quality draft genome sequences of three cyanobacteria isolated from the limestone walls of the Old Cathedral of Coimbra.</title>
        <authorList>
            <person name="Tiago I."/>
            <person name="Soares F."/>
            <person name="Portugal A."/>
        </authorList>
    </citation>
    <scope>NUCLEOTIDE SEQUENCE</scope>
    <source>
        <strain evidence="1">A</strain>
    </source>
</reference>
<evidence type="ECO:0000313" key="1">
    <source>
        <dbReference type="EMBL" id="NDJ19991.1"/>
    </source>
</evidence>
<dbReference type="RefSeq" id="WP_162425515.1">
    <property type="nucleotide sequence ID" value="NZ_WVIE01000052.1"/>
</dbReference>
<protein>
    <submittedName>
        <fullName evidence="1">Uncharacterized protein</fullName>
    </submittedName>
</protein>
<organism evidence="1 2">
    <name type="scientific">Myxacorys almedinensis A</name>
    <dbReference type="NCBI Taxonomy" id="2690445"/>
    <lineage>
        <taxon>Bacteria</taxon>
        <taxon>Bacillati</taxon>
        <taxon>Cyanobacteriota</taxon>
        <taxon>Cyanophyceae</taxon>
        <taxon>Leptolyngbyales</taxon>
        <taxon>Leptolyngbyaceae</taxon>
        <taxon>Myxacorys</taxon>
        <taxon>Myxacorys almedinensis</taxon>
    </lineage>
</organism>
<name>A0A8J7Z8P7_9CYAN</name>